<dbReference type="Proteomes" id="UP000288805">
    <property type="component" value="Unassembled WGS sequence"/>
</dbReference>
<accession>A0A438DJV2</accession>
<feature type="domain" description="Reverse transcriptase Ty1/copia-type" evidence="1">
    <location>
        <begin position="47"/>
        <end position="161"/>
    </location>
</feature>
<gene>
    <name evidence="2" type="primary">RE1_106</name>
    <name evidence="3" type="synonym">RE1_586</name>
    <name evidence="3" type="ORF">CK203_045921</name>
    <name evidence="2" type="ORF">CK203_093606</name>
</gene>
<dbReference type="AlphaFoldDB" id="A0A438DJV2"/>
<protein>
    <submittedName>
        <fullName evidence="2">Retrovirus-related Pol polyprotein from transposon RE1</fullName>
    </submittedName>
</protein>
<sequence length="161" mass="18291">MVTRSKVGIFKAKILAATCEPTCVEEALRVHHWKQVMVDELMALLKNNAWSLISLPLGRTPIGYKWVFKVKENPDGSIQKYKARLVAKGFHQVAGFDFTETFSPIVKPAFIQVMLTIALFRGWLIHQLDVNNAFLNGVLHEEVFMEQSPGFIQHNQSHLVC</sequence>
<evidence type="ECO:0000313" key="2">
    <source>
        <dbReference type="EMBL" id="RVW35737.1"/>
    </source>
</evidence>
<evidence type="ECO:0000313" key="4">
    <source>
        <dbReference type="Proteomes" id="UP000288805"/>
    </source>
</evidence>
<name>A0A438DJV2_VITVI</name>
<comment type="caution">
    <text evidence="2">The sequence shown here is derived from an EMBL/GenBank/DDBJ whole genome shotgun (WGS) entry which is preliminary data.</text>
</comment>
<dbReference type="EMBL" id="QGNW01000142">
    <property type="protein sequence ID" value="RVW91759.1"/>
    <property type="molecule type" value="Genomic_DNA"/>
</dbReference>
<reference evidence="2 4" key="1">
    <citation type="journal article" date="2018" name="PLoS Genet.">
        <title>Population sequencing reveals clonal diversity and ancestral inbreeding in the grapevine cultivar Chardonnay.</title>
        <authorList>
            <person name="Roach M.J."/>
            <person name="Johnson D.L."/>
            <person name="Bohlmann J."/>
            <person name="van Vuuren H.J."/>
            <person name="Jones S.J."/>
            <person name="Pretorius I.S."/>
            <person name="Schmidt S.A."/>
            <person name="Borneman A.R."/>
        </authorList>
    </citation>
    <scope>NUCLEOTIDE SEQUENCE [LARGE SCALE GENOMIC DNA]</scope>
    <source>
        <strain evidence="4">cv. Chardonnay</strain>
        <strain evidence="2">I10V1</strain>
        <tissue evidence="2">Leaf</tissue>
    </source>
</reference>
<evidence type="ECO:0000313" key="3">
    <source>
        <dbReference type="EMBL" id="RVW91759.1"/>
    </source>
</evidence>
<evidence type="ECO:0000259" key="1">
    <source>
        <dbReference type="Pfam" id="PF07727"/>
    </source>
</evidence>
<organism evidence="2 4">
    <name type="scientific">Vitis vinifera</name>
    <name type="common">Grape</name>
    <dbReference type="NCBI Taxonomy" id="29760"/>
    <lineage>
        <taxon>Eukaryota</taxon>
        <taxon>Viridiplantae</taxon>
        <taxon>Streptophyta</taxon>
        <taxon>Embryophyta</taxon>
        <taxon>Tracheophyta</taxon>
        <taxon>Spermatophyta</taxon>
        <taxon>Magnoliopsida</taxon>
        <taxon>eudicotyledons</taxon>
        <taxon>Gunneridae</taxon>
        <taxon>Pentapetalae</taxon>
        <taxon>rosids</taxon>
        <taxon>Vitales</taxon>
        <taxon>Vitaceae</taxon>
        <taxon>Viteae</taxon>
        <taxon>Vitis</taxon>
    </lineage>
</organism>
<dbReference type="InterPro" id="IPR043502">
    <property type="entry name" value="DNA/RNA_pol_sf"/>
</dbReference>
<dbReference type="Pfam" id="PF07727">
    <property type="entry name" value="RVT_2"/>
    <property type="match status" value="1"/>
</dbReference>
<dbReference type="InterPro" id="IPR013103">
    <property type="entry name" value="RVT_2"/>
</dbReference>
<dbReference type="SUPFAM" id="SSF56672">
    <property type="entry name" value="DNA/RNA polymerases"/>
    <property type="match status" value="1"/>
</dbReference>
<dbReference type="EMBL" id="QGNW01001594">
    <property type="protein sequence ID" value="RVW35737.1"/>
    <property type="molecule type" value="Genomic_DNA"/>
</dbReference>
<proteinExistence type="predicted"/>